<evidence type="ECO:0000256" key="2">
    <source>
        <dbReference type="ARBA" id="ARBA00023015"/>
    </source>
</evidence>
<keyword evidence="4" id="KW-0804">Transcription</keyword>
<dbReference type="PANTHER" id="PTHR30537">
    <property type="entry name" value="HTH-TYPE TRANSCRIPTIONAL REGULATOR"/>
    <property type="match status" value="1"/>
</dbReference>
<dbReference type="Gene3D" id="3.40.190.290">
    <property type="match status" value="1"/>
</dbReference>
<proteinExistence type="inferred from homology"/>
<evidence type="ECO:0000256" key="1">
    <source>
        <dbReference type="ARBA" id="ARBA00009437"/>
    </source>
</evidence>
<comment type="similarity">
    <text evidence="1">Belongs to the LysR transcriptional regulatory family.</text>
</comment>
<keyword evidence="7" id="KW-1185">Reference proteome</keyword>
<dbReference type="RefSeq" id="WP_260904137.1">
    <property type="nucleotide sequence ID" value="NZ_JAOCZP010000004.1"/>
</dbReference>
<dbReference type="Gene3D" id="1.10.10.10">
    <property type="entry name" value="Winged helix-like DNA-binding domain superfamily/Winged helix DNA-binding domain"/>
    <property type="match status" value="1"/>
</dbReference>
<organism evidence="6 7">
    <name type="scientific">Chelativorans salis</name>
    <dbReference type="NCBI Taxonomy" id="2978478"/>
    <lineage>
        <taxon>Bacteria</taxon>
        <taxon>Pseudomonadati</taxon>
        <taxon>Pseudomonadota</taxon>
        <taxon>Alphaproteobacteria</taxon>
        <taxon>Hyphomicrobiales</taxon>
        <taxon>Phyllobacteriaceae</taxon>
        <taxon>Chelativorans</taxon>
    </lineage>
</organism>
<dbReference type="Pfam" id="PF03466">
    <property type="entry name" value="LysR_substrate"/>
    <property type="match status" value="1"/>
</dbReference>
<dbReference type="PANTHER" id="PTHR30537:SF5">
    <property type="entry name" value="HTH-TYPE TRANSCRIPTIONAL ACTIVATOR TTDR-RELATED"/>
    <property type="match status" value="1"/>
</dbReference>
<evidence type="ECO:0000256" key="4">
    <source>
        <dbReference type="ARBA" id="ARBA00023163"/>
    </source>
</evidence>
<evidence type="ECO:0000259" key="5">
    <source>
        <dbReference type="PROSITE" id="PS50931"/>
    </source>
</evidence>
<keyword evidence="2" id="KW-0805">Transcription regulation</keyword>
<evidence type="ECO:0000256" key="3">
    <source>
        <dbReference type="ARBA" id="ARBA00023125"/>
    </source>
</evidence>
<accession>A0ABT2LP37</accession>
<dbReference type="InterPro" id="IPR058163">
    <property type="entry name" value="LysR-type_TF_proteobact-type"/>
</dbReference>
<feature type="domain" description="HTH lysR-type" evidence="5">
    <location>
        <begin position="2"/>
        <end position="59"/>
    </location>
</feature>
<dbReference type="InterPro" id="IPR036388">
    <property type="entry name" value="WH-like_DNA-bd_sf"/>
</dbReference>
<comment type="caution">
    <text evidence="6">The sequence shown here is derived from an EMBL/GenBank/DDBJ whole genome shotgun (WGS) entry which is preliminary data.</text>
</comment>
<dbReference type="PROSITE" id="PS50931">
    <property type="entry name" value="HTH_LYSR"/>
    <property type="match status" value="1"/>
</dbReference>
<dbReference type="Pfam" id="PF00126">
    <property type="entry name" value="HTH_1"/>
    <property type="match status" value="1"/>
</dbReference>
<dbReference type="Proteomes" id="UP001320831">
    <property type="component" value="Unassembled WGS sequence"/>
</dbReference>
<dbReference type="EMBL" id="JAOCZP010000004">
    <property type="protein sequence ID" value="MCT7376326.1"/>
    <property type="molecule type" value="Genomic_DNA"/>
</dbReference>
<gene>
    <name evidence="6" type="ORF">N5A92_14905</name>
</gene>
<name>A0ABT2LP37_9HYPH</name>
<dbReference type="SUPFAM" id="SSF53850">
    <property type="entry name" value="Periplasmic binding protein-like II"/>
    <property type="match status" value="1"/>
</dbReference>
<sequence length="303" mass="32928">MIDIADLRFLTALSSAPSLAAAARSLSVTPPAVSQRLAQIEDRLHLRLIERGRGPLRLTAEGAFLIERSSGILGELETLADEMAARAGRIEGPLQVIAPFGFGRLRVAPILSRFAGENPELSPSLVLSEDPLGAMRAGPWDVMIHVGRLPDLRIMQRKLATNRRFLVAAPSYAARFGLPQDPGDIAGHRVGVVREDRADATLWPLTGPDGSETSLRVHPVFACNDGEVVRAWALDGFGIVERSEWSVFQDLRDGRLIRILPDWSLPDADIVALLNPRAVRAARIDAFVNRLSVEIPTAAIPLS</sequence>
<protein>
    <submittedName>
        <fullName evidence="6">LysR family transcriptional regulator</fullName>
    </submittedName>
</protein>
<reference evidence="6 7" key="1">
    <citation type="submission" date="2022-09" db="EMBL/GenBank/DDBJ databases">
        <title>Chelativorans salina sp. nov., a novel slightly halophilic bacterium isolated from a saline lake sediment enrichment.</title>
        <authorList>
            <person name="Gao L."/>
            <person name="Fang B.-Z."/>
            <person name="Li W.-J."/>
        </authorList>
    </citation>
    <scope>NUCLEOTIDE SEQUENCE [LARGE SCALE GENOMIC DNA]</scope>
    <source>
        <strain evidence="6 7">EGI FJ00035</strain>
    </source>
</reference>
<dbReference type="SUPFAM" id="SSF46785">
    <property type="entry name" value="Winged helix' DNA-binding domain"/>
    <property type="match status" value="1"/>
</dbReference>
<dbReference type="InterPro" id="IPR000847">
    <property type="entry name" value="LysR_HTH_N"/>
</dbReference>
<evidence type="ECO:0000313" key="7">
    <source>
        <dbReference type="Proteomes" id="UP001320831"/>
    </source>
</evidence>
<dbReference type="InterPro" id="IPR005119">
    <property type="entry name" value="LysR_subst-bd"/>
</dbReference>
<dbReference type="InterPro" id="IPR036390">
    <property type="entry name" value="WH_DNA-bd_sf"/>
</dbReference>
<keyword evidence="3" id="KW-0238">DNA-binding</keyword>
<evidence type="ECO:0000313" key="6">
    <source>
        <dbReference type="EMBL" id="MCT7376326.1"/>
    </source>
</evidence>